<feature type="region of interest" description="Disordered" evidence="14">
    <location>
        <begin position="1246"/>
        <end position="1271"/>
    </location>
</feature>
<evidence type="ECO:0000313" key="18">
    <source>
        <dbReference type="Proteomes" id="UP000234681"/>
    </source>
</evidence>
<dbReference type="RGD" id="1304977">
    <property type="gene designation" value="Nup214"/>
</dbReference>
<keyword evidence="6" id="KW-0811">Translocation</keyword>
<feature type="compositionally biased region" description="Low complexity" evidence="14">
    <location>
        <begin position="1455"/>
        <end position="1469"/>
    </location>
</feature>
<dbReference type="Pfam" id="PF18617">
    <property type="entry name" value="Nup214_FG"/>
    <property type="match status" value="1"/>
</dbReference>
<evidence type="ECO:0000313" key="19">
    <source>
        <dbReference type="RGD" id="1304977"/>
    </source>
</evidence>
<comment type="subunit">
    <text evidence="10">Homodimer. Part of the nuclear pore complex (NPC). Interacts with NUP88. Interacts with ZFP36; this interaction increases upon lipopolysaccharide (LPS) stimulation. Interacts with DDX19. Interacts with XPO1. Interacts with XPO5.</text>
</comment>
<evidence type="ECO:0000256" key="4">
    <source>
        <dbReference type="ARBA" id="ARBA00022816"/>
    </source>
</evidence>
<feature type="compositionally biased region" description="Low complexity" evidence="14">
    <location>
        <begin position="1040"/>
        <end position="1052"/>
    </location>
</feature>
<dbReference type="AGR" id="RGD:1304977"/>
<feature type="region of interest" description="Disordered" evidence="14">
    <location>
        <begin position="424"/>
        <end position="533"/>
    </location>
</feature>
<feature type="compositionally biased region" description="Low complexity" evidence="14">
    <location>
        <begin position="1664"/>
        <end position="1676"/>
    </location>
</feature>
<reference evidence="17 18" key="1">
    <citation type="submission" date="2005-09" db="EMBL/GenBank/DDBJ databases">
        <authorList>
            <person name="Mural R.J."/>
            <person name="Li P.W."/>
            <person name="Adams M.D."/>
            <person name="Amanatides P.G."/>
            <person name="Baden-Tillson H."/>
            <person name="Barnstead M."/>
            <person name="Chin S.H."/>
            <person name="Dew I."/>
            <person name="Evans C.A."/>
            <person name="Ferriera S."/>
            <person name="Flanigan M."/>
            <person name="Fosler C."/>
            <person name="Glodek A."/>
            <person name="Gu Z."/>
            <person name="Holt R.A."/>
            <person name="Jennings D."/>
            <person name="Kraft C.L."/>
            <person name="Lu F."/>
            <person name="Nguyen T."/>
            <person name="Nusskern D.R."/>
            <person name="Pfannkoch C.M."/>
            <person name="Sitter C."/>
            <person name="Sutton G.G."/>
            <person name="Venter J.C."/>
            <person name="Wang Z."/>
            <person name="Woodage T."/>
            <person name="Zheng X.H."/>
            <person name="Zhong F."/>
        </authorList>
    </citation>
    <scope>NUCLEOTIDE SEQUENCE [LARGE SCALE GENOMIC DNA]</scope>
    <source>
        <strain>BN</strain>
        <strain evidence="18">Sprague-Dawley</strain>
    </source>
</reference>
<dbReference type="InterPro" id="IPR015943">
    <property type="entry name" value="WD40/YVTN_repeat-like_dom_sf"/>
</dbReference>
<dbReference type="InterPro" id="IPR039462">
    <property type="entry name" value="Nup159/Nup146_N"/>
</dbReference>
<feature type="region of interest" description="Disordered" evidence="14">
    <location>
        <begin position="1509"/>
        <end position="1534"/>
    </location>
</feature>
<evidence type="ECO:0000256" key="2">
    <source>
        <dbReference type="ARBA" id="ARBA00022448"/>
    </source>
</evidence>
<dbReference type="SUPFAM" id="SSF117289">
    <property type="entry name" value="Nucleoporin domain"/>
    <property type="match status" value="1"/>
</dbReference>
<dbReference type="GO" id="GO:0005643">
    <property type="term" value="C:nuclear pore"/>
    <property type="evidence" value="ECO:0007669"/>
    <property type="project" value="UniProtKB-SubCell"/>
</dbReference>
<evidence type="ECO:0000256" key="14">
    <source>
        <dbReference type="SAM" id="MobiDB-lite"/>
    </source>
</evidence>
<dbReference type="Proteomes" id="UP000234681">
    <property type="component" value="Chromosome 3"/>
</dbReference>
<feature type="domain" description="Nuclear pore complex protein Nup214 phenylalanine-glycine (FG)" evidence="16">
    <location>
        <begin position="1804"/>
        <end position="1864"/>
    </location>
</feature>
<feature type="compositionally biased region" description="Pro residues" evidence="14">
    <location>
        <begin position="611"/>
        <end position="627"/>
    </location>
</feature>
<evidence type="ECO:0000256" key="7">
    <source>
        <dbReference type="ARBA" id="ARBA00023132"/>
    </source>
</evidence>
<dbReference type="EMBL" id="CH474001">
    <property type="protein sequence ID" value="EDL93258.1"/>
    <property type="molecule type" value="Genomic_DNA"/>
</dbReference>
<keyword evidence="5" id="KW-0653">Protein transport</keyword>
<feature type="compositionally biased region" description="Polar residues" evidence="14">
    <location>
        <begin position="594"/>
        <end position="610"/>
    </location>
</feature>
<feature type="domain" description="Nucleoporin Nup159/Nup146 N-terminal" evidence="15">
    <location>
        <begin position="35"/>
        <end position="398"/>
    </location>
</feature>
<organism evidence="17 18">
    <name type="scientific">Rattus norvegicus</name>
    <name type="common">Rat</name>
    <dbReference type="NCBI Taxonomy" id="10116"/>
    <lineage>
        <taxon>Eukaryota</taxon>
        <taxon>Metazoa</taxon>
        <taxon>Chordata</taxon>
        <taxon>Craniata</taxon>
        <taxon>Vertebrata</taxon>
        <taxon>Euteleostomi</taxon>
        <taxon>Mammalia</taxon>
        <taxon>Eutheria</taxon>
        <taxon>Euarchontoglires</taxon>
        <taxon>Glires</taxon>
        <taxon>Rodentia</taxon>
        <taxon>Myomorpha</taxon>
        <taxon>Muroidea</taxon>
        <taxon>Muridae</taxon>
        <taxon>Murinae</taxon>
        <taxon>Rattus</taxon>
    </lineage>
</organism>
<feature type="region of interest" description="Disordered" evidence="14">
    <location>
        <begin position="1032"/>
        <end position="1055"/>
    </location>
</feature>
<accession>A6JU39</accession>
<feature type="compositionally biased region" description="Low complexity" evidence="14">
    <location>
        <begin position="628"/>
        <end position="658"/>
    </location>
</feature>
<feature type="compositionally biased region" description="Polar residues" evidence="14">
    <location>
        <begin position="1255"/>
        <end position="1266"/>
    </location>
</feature>
<evidence type="ECO:0000256" key="8">
    <source>
        <dbReference type="ARBA" id="ARBA00023242"/>
    </source>
</evidence>
<dbReference type="Pfam" id="PF16755">
    <property type="entry name" value="Beta-prop_NUP159_NUP214"/>
    <property type="match status" value="1"/>
</dbReference>
<keyword evidence="2" id="KW-0813">Transport</keyword>
<gene>
    <name evidence="19" type="primary">Nup214</name>
    <name evidence="17" type="synonym">RGD1304977_predicted</name>
    <name evidence="17" type="ORF">rCG_45638</name>
</gene>
<dbReference type="FunFam" id="2.130.10.10:FF:000142">
    <property type="entry name" value="Nuclear pore complex protein Nup214"/>
    <property type="match status" value="1"/>
</dbReference>
<feature type="compositionally biased region" description="Pro residues" evidence="14">
    <location>
        <begin position="1174"/>
        <end position="1184"/>
    </location>
</feature>
<comment type="subcellular location">
    <subcellularLocation>
        <location evidence="1">Nucleus</location>
        <location evidence="1">Nuclear pore complex</location>
    </subcellularLocation>
</comment>
<evidence type="ECO:0000259" key="16">
    <source>
        <dbReference type="Pfam" id="PF18617"/>
    </source>
</evidence>
<dbReference type="InterPro" id="IPR001680">
    <property type="entry name" value="WD40_rpt"/>
</dbReference>
<dbReference type="InterPro" id="IPR041553">
    <property type="entry name" value="Nup214_FG"/>
</dbReference>
<evidence type="ECO:0000256" key="3">
    <source>
        <dbReference type="ARBA" id="ARBA00022737"/>
    </source>
</evidence>
<feature type="region of interest" description="Disordered" evidence="14">
    <location>
        <begin position="1389"/>
        <end position="1488"/>
    </location>
</feature>
<feature type="region of interest" description="Disordered" evidence="14">
    <location>
        <begin position="1072"/>
        <end position="1225"/>
    </location>
</feature>
<evidence type="ECO:0000256" key="11">
    <source>
        <dbReference type="ARBA" id="ARBA00068360"/>
    </source>
</evidence>
<evidence type="ECO:0000256" key="1">
    <source>
        <dbReference type="ARBA" id="ARBA00004567"/>
    </source>
</evidence>
<keyword evidence="3" id="KW-0677">Repeat</keyword>
<dbReference type="SMART" id="SM00320">
    <property type="entry name" value="WD40"/>
    <property type="match status" value="2"/>
</dbReference>
<feature type="compositionally biased region" description="Polar residues" evidence="14">
    <location>
        <begin position="1677"/>
        <end position="1691"/>
    </location>
</feature>
<comment type="function">
    <text evidence="9">Part of the nuclear pore complex. Has a critical role in nucleocytoplasmic transport. May serve as a docking site in the receptor-mediated import of substrates across the nuclear pore complex.</text>
</comment>
<feature type="region of interest" description="Disordered" evidence="14">
    <location>
        <begin position="1773"/>
        <end position="1812"/>
    </location>
</feature>
<evidence type="ECO:0000256" key="9">
    <source>
        <dbReference type="ARBA" id="ARBA00055090"/>
    </source>
</evidence>
<feature type="compositionally biased region" description="Polar residues" evidence="14">
    <location>
        <begin position="1194"/>
        <end position="1218"/>
    </location>
</feature>
<sequence>MGDEMDAMIPEREMKDFQFRALKKVRIFDSPEELPKERSSVLTVSNKYGMLFAGGTNGLNVFPTKSLLIQNKPGDDPNKIVDTIQGLNVPMKFPVHHLALSCDNLTLSACMMSSEYGSIIAFFDVRTFSNQAKPLKRPFTYHKLSNGASGMVNDMKWNPTVPSMAAVCLADGSISVLQVTDVVKVCATLPPSSGVTCVCWSPKGKQLAVGKQNGTVVQYLPTLQEKKVIPCPPFYEADHPVRVLDVLWIGTYVFTIVYAGADGALETCPDVVMALLPKKEEKHPEIFVNFMEPCYSSCTERQHHYYLSYIEEWDLVLAASAASTEVSILARQSDQTNWESWVLEDSSRAELPVTDKSDDSLPVGVAIDYTNEVEVAINEEKTLPPAPVLLLLSTDGVLCPFYMINQNPGVRSLIKTLELISAEGERQPKSSGSFPSTPPSPQAPQNLDAPATASSPLPPVSAAPTATFPLPSAGGGPSVFSFGPSPFKSSSIPGEPPPYPTGSDSSRAAPASGTPTFSFAPPSKGTLAPTPAVAPVPTSAAPFTFGSSGFKPPLESTPMSSAPNTGMKPSFPPSTSSVKVNLNEKFTAVASSAPVHSSTSIPSVLPFSSSPKPPASGPLSHPTPLPASPSSMPLKPSVSPSPSVGRSAQTAPSSAPSTGQKSPRVNPPVPKSGSSQARALQPPVTEKQRHQWKESDPVMAGIGEEIAHFQKELEELKARTSKACFQVGTPEEMKMLRTESDDLHTFLFEIREATESLHGDISTLKTTLLEGFAGVEEAREQHGRNHDSGYLHLLYKRPLDPKSEAQLQEIRRLHQYVKFAVQDVNDVLDLEWDRHLEQKKRQRRLIVPERETLFNTLANNREIINQQRKRLNHLVDSLQQLRLYNQTSPWNRPSTLSTQSDTPSFDSDLEHLLKTTIESHTKPSPRVPGKLSPAKQAQLRNFLAKRKTPPVRSTAPVSTSATKVIPQGADTTMLATKTVKHGAPGPSHTVAAPQAAAAAALRRQMASQAPAVSTLTESTLKNVPQVVNVQELKSNPSPPSAAMGSSGPHSAAKAPHAVLTPVAASQAKQGSLINSFKPSGPTPVSCQLSSGDKAVGPGTAKTESPVTSTPSTGQLNKPFSFASPGTFTFGTITPAPSSSFTATPGAAPPTKESNQLEAFSFGGGGKPFCETIPGNPPATGPPSAPSTSVTTTSLEDSAPTSSKPATPETPVSTASSKLETPPSKLGELLFPSSLAGETLGSFSGLRVGQAEESTKPVSKASSTNLAGAQPAKPSGFSFPAASVLGKPVEPSVTSSAPAAPVSALSASTSSSSATVFGSVPLTSAAPSGLMSFSGASLASSKASFSFGNQQTSSAAAAAATPASTSVAPSLPASFPTLSFGGLLSSPSASSLPVSSGKITEEATPPAVPDKSDHSEVSASTPSLPLQPPSAQLPQASLQTSDPVKKEPVPAQTTDSRPSSSASLVASTESTPVAPGGPDSKTEAVSPASTFAGPGPAVVAAVLLGAGSAASEASGTPSTSSTVSSSTPTPATETAVFGTATSGSSVFTQPPAASSSSAFNQLSSNTATAPSATPVFGQVAASIASTAAATPQASSSGFGSPAFGASAPGVFGQTAFGQSPAFGQATSSPASGFSFSQPGFSSVPAFGQSVSSTPTSTSANVFGATSSTSSPGSFSFGQASTNTGGTLFGQNNPPAFGQSPGFGQGGSVFGSTSATTSTAAPSGFSFCQASGFGSSNTGSVFGQAASSGGSVFGQSSTSSGSVFGSGNATRGGGFFSGLGGKPSQDAANKNPFSSASGGFGSTPTPNTSNLFGNSGAKTFGGFGSSFGEQKPAGTFSSGGGSVASQGFGFSTPNKTGGFGAAPVFGSPPTFGGSPGFGGVPAFGSAPAFTSPLGSTGGKVFGEGTAAASAGGFGFGSSSNTASFGTLASQNAPTFGSLSQQTSGFGTPSSGFSGFGSGTGAFTFGSSNSSVQGFGGWRS</sequence>
<evidence type="ECO:0000256" key="6">
    <source>
        <dbReference type="ARBA" id="ARBA00023010"/>
    </source>
</evidence>
<evidence type="ECO:0000256" key="13">
    <source>
        <dbReference type="ARBA" id="ARBA00083901"/>
    </source>
</evidence>
<feature type="compositionally biased region" description="Low complexity" evidence="14">
    <location>
        <begin position="1417"/>
        <end position="1438"/>
    </location>
</feature>
<evidence type="ECO:0000256" key="10">
    <source>
        <dbReference type="ARBA" id="ARBA00063892"/>
    </source>
</evidence>
<feature type="compositionally biased region" description="Polar residues" evidence="14">
    <location>
        <begin position="1784"/>
        <end position="1812"/>
    </location>
</feature>
<dbReference type="InterPro" id="IPR026054">
    <property type="entry name" value="Nucleoporin"/>
</dbReference>
<proteinExistence type="predicted"/>
<keyword evidence="7" id="KW-0906">Nuclear pore complex</keyword>
<name>A6JU39_RAT</name>
<dbReference type="Gene3D" id="2.130.10.10">
    <property type="entry name" value="YVTN repeat-like/Quinoprotein amine dehydrogenase"/>
    <property type="match status" value="1"/>
</dbReference>
<keyword evidence="8" id="KW-0539">Nucleus</keyword>
<dbReference type="PANTHER" id="PTHR23193">
    <property type="entry name" value="NUCLEAR PORE COMPLEX PROTEIN NUP"/>
    <property type="match status" value="1"/>
</dbReference>
<feature type="compositionally biased region" description="Polar residues" evidence="14">
    <location>
        <begin position="1072"/>
        <end position="1090"/>
    </location>
</feature>
<feature type="compositionally biased region" description="Polar residues" evidence="14">
    <location>
        <begin position="1101"/>
        <end position="1142"/>
    </location>
</feature>
<feature type="compositionally biased region" description="Low complexity" evidence="14">
    <location>
        <begin position="478"/>
        <end position="493"/>
    </location>
</feature>
<evidence type="ECO:0000256" key="5">
    <source>
        <dbReference type="ARBA" id="ARBA00022927"/>
    </source>
</evidence>
<evidence type="ECO:0000259" key="15">
    <source>
        <dbReference type="Pfam" id="PF16755"/>
    </source>
</evidence>
<dbReference type="GO" id="GO:0006406">
    <property type="term" value="P:mRNA export from nucleus"/>
    <property type="evidence" value="ECO:0007669"/>
    <property type="project" value="UniProtKB-ARBA"/>
</dbReference>
<feature type="region of interest" description="Disordered" evidence="14">
    <location>
        <begin position="590"/>
        <end position="694"/>
    </location>
</feature>
<keyword evidence="4" id="KW-0509">mRNA transport</keyword>
<protein>
    <recommendedName>
        <fullName evidence="11">Nuclear pore complex protein Nup214</fullName>
    </recommendedName>
    <alternativeName>
        <fullName evidence="13">214 kDa nucleoporin</fullName>
    </alternativeName>
    <alternativeName>
        <fullName evidence="12">Nucleoporin Nup214</fullName>
    </alternativeName>
</protein>
<feature type="region of interest" description="Disordered" evidence="14">
    <location>
        <begin position="1662"/>
        <end position="1713"/>
    </location>
</feature>
<feature type="region of interest" description="Disordered" evidence="14">
    <location>
        <begin position="547"/>
        <end position="576"/>
    </location>
</feature>
<dbReference type="GO" id="GO:0006886">
    <property type="term" value="P:intracellular protein transport"/>
    <property type="evidence" value="ECO:0007669"/>
    <property type="project" value="UniProtKB-ARBA"/>
</dbReference>
<evidence type="ECO:0000256" key="12">
    <source>
        <dbReference type="ARBA" id="ARBA00077390"/>
    </source>
</evidence>
<evidence type="ECO:0000313" key="17">
    <source>
        <dbReference type="EMBL" id="EDL93258.1"/>
    </source>
</evidence>
<dbReference type="PANTHER" id="PTHR23193:SF21">
    <property type="entry name" value="NUCLEAR PORE COMPLEX PROTEIN NUP214"/>
    <property type="match status" value="1"/>
</dbReference>